<comment type="similarity">
    <text evidence="2 6">Belongs to the flagella basal body rod proteins family.</text>
</comment>
<comment type="subcellular location">
    <subcellularLocation>
        <location evidence="1 6">Bacterial flagellum basal body</location>
    </subcellularLocation>
</comment>
<dbReference type="PANTHER" id="PTHR30435:SF12">
    <property type="entry name" value="FLAGELLAR BASAL BODY ROD PROTEIN FLGB"/>
    <property type="match status" value="1"/>
</dbReference>
<dbReference type="InterPro" id="IPR019776">
    <property type="entry name" value="Flagellar_basal_body_rod_CS"/>
</dbReference>
<keyword evidence="9" id="KW-1185">Reference proteome</keyword>
<dbReference type="EMBL" id="JBBMEX010000007">
    <property type="protein sequence ID" value="MEQ2557826.1"/>
    <property type="molecule type" value="Genomic_DNA"/>
</dbReference>
<name>A0ABV1HDN8_9FIRM</name>
<dbReference type="InterPro" id="IPR006300">
    <property type="entry name" value="FlgB"/>
</dbReference>
<evidence type="ECO:0000256" key="4">
    <source>
        <dbReference type="ARBA" id="ARBA00023143"/>
    </source>
</evidence>
<dbReference type="PIRSF" id="PIRSF002889">
    <property type="entry name" value="Rod_FlgB"/>
    <property type="match status" value="1"/>
</dbReference>
<evidence type="ECO:0000256" key="1">
    <source>
        <dbReference type="ARBA" id="ARBA00004117"/>
    </source>
</evidence>
<evidence type="ECO:0000256" key="2">
    <source>
        <dbReference type="ARBA" id="ARBA00009677"/>
    </source>
</evidence>
<dbReference type="PROSITE" id="PS00588">
    <property type="entry name" value="FLAGELLA_BB_ROD"/>
    <property type="match status" value="1"/>
</dbReference>
<reference evidence="8 9" key="1">
    <citation type="submission" date="2024-03" db="EMBL/GenBank/DDBJ databases">
        <title>Human intestinal bacterial collection.</title>
        <authorList>
            <person name="Pauvert C."/>
            <person name="Hitch T.C.A."/>
            <person name="Clavel T."/>
        </authorList>
    </citation>
    <scope>NUCLEOTIDE SEQUENCE [LARGE SCALE GENOMIC DNA]</scope>
    <source>
        <strain evidence="8 9">CLA-AA-H185</strain>
    </source>
</reference>
<evidence type="ECO:0000256" key="6">
    <source>
        <dbReference type="PIRNR" id="PIRNR002889"/>
    </source>
</evidence>
<evidence type="ECO:0000256" key="5">
    <source>
        <dbReference type="ARBA" id="ARBA00024934"/>
    </source>
</evidence>
<organism evidence="8 9">
    <name type="scientific">Maccoyibacter intestinihominis</name>
    <dbReference type="NCBI Taxonomy" id="3133499"/>
    <lineage>
        <taxon>Bacteria</taxon>
        <taxon>Bacillati</taxon>
        <taxon>Bacillota</taxon>
        <taxon>Clostridia</taxon>
        <taxon>Lachnospirales</taxon>
        <taxon>Lachnospiraceae</taxon>
        <taxon>Maccoyibacter</taxon>
    </lineage>
</organism>
<keyword evidence="8" id="KW-0969">Cilium</keyword>
<keyword evidence="8" id="KW-0282">Flagellum</keyword>
<comment type="caution">
    <text evidence="8">The sequence shown here is derived from an EMBL/GenBank/DDBJ whole genome shotgun (WGS) entry which is preliminary data.</text>
</comment>
<comment type="function">
    <text evidence="5 6">Structural component of flagellum, the bacterial motility apparatus. Part of the rod structure of flagellar basal body.</text>
</comment>
<dbReference type="NCBIfam" id="TIGR01396">
    <property type="entry name" value="FlgB"/>
    <property type="match status" value="1"/>
</dbReference>
<dbReference type="Pfam" id="PF00460">
    <property type="entry name" value="Flg_bb_rod"/>
    <property type="match status" value="1"/>
</dbReference>
<protein>
    <recommendedName>
        <fullName evidence="3 6">Flagellar basal body rod protein FlgB</fullName>
    </recommendedName>
</protein>
<proteinExistence type="inferred from homology"/>
<sequence length="129" mass="14438">MITSGAFSYINVLDKAADASWLREATITNNLANVDTPGFKRKDVDFEGVLKTELGRSKYVTLDQKVKDLHMNHLNATAYTDSSNFSYRLDGNNVDVDTEQVELASEQLRYTALTDSITHEISRFKSVLG</sequence>
<accession>A0ABV1HDN8</accession>
<evidence type="ECO:0000313" key="8">
    <source>
        <dbReference type="EMBL" id="MEQ2557826.1"/>
    </source>
</evidence>
<gene>
    <name evidence="8" type="primary">flgB</name>
    <name evidence="8" type="ORF">WMO43_08080</name>
</gene>
<dbReference type="Proteomes" id="UP001454489">
    <property type="component" value="Unassembled WGS sequence"/>
</dbReference>
<dbReference type="RefSeq" id="WP_177962229.1">
    <property type="nucleotide sequence ID" value="NZ_JBBMEX010000007.1"/>
</dbReference>
<comment type="subunit">
    <text evidence="6">The basal body constitutes a major portion of the flagellar organelle and consists of a number of rings mounted on a central rod.</text>
</comment>
<evidence type="ECO:0000259" key="7">
    <source>
        <dbReference type="Pfam" id="PF00460"/>
    </source>
</evidence>
<evidence type="ECO:0000256" key="3">
    <source>
        <dbReference type="ARBA" id="ARBA00014376"/>
    </source>
</evidence>
<keyword evidence="4 6" id="KW-0975">Bacterial flagellum</keyword>
<evidence type="ECO:0000313" key="9">
    <source>
        <dbReference type="Proteomes" id="UP001454489"/>
    </source>
</evidence>
<feature type="domain" description="Flagellar basal body rod protein N-terminal" evidence="7">
    <location>
        <begin position="25"/>
        <end position="40"/>
    </location>
</feature>
<dbReference type="PANTHER" id="PTHR30435">
    <property type="entry name" value="FLAGELLAR PROTEIN"/>
    <property type="match status" value="1"/>
</dbReference>
<keyword evidence="8" id="KW-0966">Cell projection</keyword>
<dbReference type="InterPro" id="IPR001444">
    <property type="entry name" value="Flag_bb_rod_N"/>
</dbReference>